<keyword evidence="11" id="KW-1185">Reference proteome</keyword>
<dbReference type="InterPro" id="IPR059124">
    <property type="entry name" value="Kelch_HCF"/>
</dbReference>
<evidence type="ECO:0000256" key="7">
    <source>
        <dbReference type="ARBA" id="ARBA00023306"/>
    </source>
</evidence>
<dbReference type="SMART" id="SM00060">
    <property type="entry name" value="FN3"/>
    <property type="match status" value="2"/>
</dbReference>
<dbReference type="Proteomes" id="UP000198287">
    <property type="component" value="Unassembled WGS sequence"/>
</dbReference>
<dbReference type="SUPFAM" id="SSF49265">
    <property type="entry name" value="Fibronectin type III"/>
    <property type="match status" value="1"/>
</dbReference>
<dbReference type="Pfam" id="PF13854">
    <property type="entry name" value="Kelch_HCF"/>
    <property type="match status" value="1"/>
</dbReference>
<dbReference type="OMA" id="PTTEREW"/>
<dbReference type="InterPro" id="IPR003961">
    <property type="entry name" value="FN3_dom"/>
</dbReference>
<evidence type="ECO:0000256" key="8">
    <source>
        <dbReference type="SAM" id="MobiDB-lite"/>
    </source>
</evidence>
<comment type="caution">
    <text evidence="10">The sequence shown here is derived from an EMBL/GenBank/DDBJ whole genome shotgun (WGS) entry which is preliminary data.</text>
</comment>
<gene>
    <name evidence="10" type="ORF">Fcan01_21244</name>
</gene>
<dbReference type="PANTHER" id="PTHR46003:SF1">
    <property type="entry name" value="HOST CELL FACTOR"/>
    <property type="match status" value="1"/>
</dbReference>
<dbReference type="InterPro" id="IPR015915">
    <property type="entry name" value="Kelch-typ_b-propeller"/>
</dbReference>
<dbReference type="FunFam" id="2.120.10.80:FF:000015">
    <property type="entry name" value="host cell factor 1 isoform X1"/>
    <property type="match status" value="1"/>
</dbReference>
<evidence type="ECO:0000256" key="6">
    <source>
        <dbReference type="ARBA" id="ARBA00023242"/>
    </source>
</evidence>
<organism evidence="10 11">
    <name type="scientific">Folsomia candida</name>
    <name type="common">Springtail</name>
    <dbReference type="NCBI Taxonomy" id="158441"/>
    <lineage>
        <taxon>Eukaryota</taxon>
        <taxon>Metazoa</taxon>
        <taxon>Ecdysozoa</taxon>
        <taxon>Arthropoda</taxon>
        <taxon>Hexapoda</taxon>
        <taxon>Collembola</taxon>
        <taxon>Entomobryomorpha</taxon>
        <taxon>Isotomoidea</taxon>
        <taxon>Isotomidae</taxon>
        <taxon>Proisotominae</taxon>
        <taxon>Folsomia</taxon>
    </lineage>
</organism>
<dbReference type="GO" id="GO:0035097">
    <property type="term" value="C:histone methyltransferase complex"/>
    <property type="evidence" value="ECO:0007669"/>
    <property type="project" value="TreeGrafter"/>
</dbReference>
<keyword evidence="5" id="KW-0068">Autocatalytic cleavage</keyword>
<protein>
    <submittedName>
        <fullName evidence="10">Host cell factor 1</fullName>
    </submittedName>
</protein>
<name>A0A226DEY5_FOLCA</name>
<dbReference type="InterPro" id="IPR043536">
    <property type="entry name" value="HCF1/2"/>
</dbReference>
<evidence type="ECO:0000259" key="9">
    <source>
        <dbReference type="SMART" id="SM00060"/>
    </source>
</evidence>
<accession>A0A226DEY5</accession>
<keyword evidence="7" id="KW-0131">Cell cycle</keyword>
<feature type="compositionally biased region" description="Low complexity" evidence="8">
    <location>
        <begin position="14"/>
        <end position="24"/>
    </location>
</feature>
<dbReference type="Gene3D" id="6.10.250.2590">
    <property type="match status" value="1"/>
</dbReference>
<feature type="domain" description="Fibronectin type-III" evidence="9">
    <location>
        <begin position="1348"/>
        <end position="1428"/>
    </location>
</feature>
<feature type="compositionally biased region" description="Polar residues" evidence="8">
    <location>
        <begin position="1267"/>
        <end position="1276"/>
    </location>
</feature>
<dbReference type="EMBL" id="LNIX01000020">
    <property type="protein sequence ID" value="OXA44112.1"/>
    <property type="molecule type" value="Genomic_DNA"/>
</dbReference>
<keyword evidence="6" id="KW-0539">Nucleus</keyword>
<comment type="subcellular location">
    <subcellularLocation>
        <location evidence="1">Nucleus</location>
    </subcellularLocation>
</comment>
<evidence type="ECO:0000256" key="3">
    <source>
        <dbReference type="ARBA" id="ARBA00022553"/>
    </source>
</evidence>
<feature type="domain" description="Fibronectin type-III" evidence="9">
    <location>
        <begin position="1444"/>
        <end position="1550"/>
    </location>
</feature>
<feature type="compositionally biased region" description="Polar residues" evidence="8">
    <location>
        <begin position="25"/>
        <end position="38"/>
    </location>
</feature>
<dbReference type="STRING" id="158441.A0A226DEY5"/>
<reference evidence="10 11" key="1">
    <citation type="submission" date="2015-12" db="EMBL/GenBank/DDBJ databases">
        <title>The genome of Folsomia candida.</title>
        <authorList>
            <person name="Faddeeva A."/>
            <person name="Derks M.F."/>
            <person name="Anvar Y."/>
            <person name="Smit S."/>
            <person name="Van Straalen N."/>
            <person name="Roelofs D."/>
        </authorList>
    </citation>
    <scope>NUCLEOTIDE SEQUENCE [LARGE SCALE GENOMIC DNA]</scope>
    <source>
        <strain evidence="10 11">VU population</strain>
        <tissue evidence="10">Whole body</tissue>
    </source>
</reference>
<feature type="region of interest" description="Disordered" evidence="8">
    <location>
        <begin position="1247"/>
        <end position="1276"/>
    </location>
</feature>
<dbReference type="InterPro" id="IPR036116">
    <property type="entry name" value="FN3_sf"/>
</dbReference>
<dbReference type="OrthoDB" id="10001928at2759"/>
<dbReference type="Gene3D" id="2.120.10.80">
    <property type="entry name" value="Kelch-type beta propeller"/>
    <property type="match status" value="2"/>
</dbReference>
<evidence type="ECO:0000256" key="2">
    <source>
        <dbReference type="ARBA" id="ARBA00022441"/>
    </source>
</evidence>
<dbReference type="FunFam" id="2.120.10.80:FF:000008">
    <property type="entry name" value="host cell factor 1 isoform X1"/>
    <property type="match status" value="1"/>
</dbReference>
<dbReference type="CDD" id="cd00063">
    <property type="entry name" value="FN3"/>
    <property type="match status" value="1"/>
</dbReference>
<evidence type="ECO:0000313" key="10">
    <source>
        <dbReference type="EMBL" id="OXA44112.1"/>
    </source>
</evidence>
<evidence type="ECO:0000256" key="5">
    <source>
        <dbReference type="ARBA" id="ARBA00022813"/>
    </source>
</evidence>
<keyword evidence="4" id="KW-0677">Repeat</keyword>
<dbReference type="Gene3D" id="2.60.40.10">
    <property type="entry name" value="Immunoglobulins"/>
    <property type="match status" value="2"/>
</dbReference>
<evidence type="ECO:0000313" key="11">
    <source>
        <dbReference type="Proteomes" id="UP000198287"/>
    </source>
</evidence>
<feature type="region of interest" description="Disordered" evidence="8">
    <location>
        <begin position="1153"/>
        <end position="1174"/>
    </location>
</feature>
<keyword evidence="3" id="KW-0597">Phosphoprotein</keyword>
<feature type="region of interest" description="Disordered" evidence="8">
    <location>
        <begin position="1569"/>
        <end position="1593"/>
    </location>
</feature>
<evidence type="ECO:0000256" key="1">
    <source>
        <dbReference type="ARBA" id="ARBA00004123"/>
    </source>
</evidence>
<feature type="region of interest" description="Disordered" evidence="8">
    <location>
        <begin position="1"/>
        <end position="38"/>
    </location>
</feature>
<sequence length="1593" mass="168665">MSSTDFMGGSDGVSSTTNSNNTTSDLPSTSKFNNSDTNMDSTLPTLKWKKVIDTSGVQPRPRHGHRAVAIKDLMVVFGGGNEGIVDELHVYNTMTNQWYSPTVKGDIPQGCAAYGFVVDGTRLLIFGGMVEYGRYSNDLYELSASRWEWKKLKPKMARQGELPCARLGHSFTLLNDKVYLFGGLANESDDPKNNIPRYLNDLYILQLITNGPGSWEIPMTFGQAPSPRESHTCVAYSNKYGTESKLIIFGGMSGCRLGDLWTLMVETMTWVKPSFFGKTPLPRSLHSATLVGNKMYVFGGWVPLLVDDVKSNAHEKEWKCTNSLAVLNIENMTWESIQHDMLDETIPRARAGHCAVAIHTRLYIWSGRDGYRKAWNNQVCCKDLWYLEVEKPVPPAKVQLSRAATNMLEVSWPVLPGAEGYLLQICKYDTSKDVQNPTGTMMGVGSAPATLQPVPAGAPQPMYAPSSVVGFTGKQPMMFTPDTHFTVPIISSSRVAGQMSMSNSNSNATPTPTSVLGFPVVTSISASNTNSPANLPAASSLISLPASMAGTASNLFAARGVGRVVAAKNATPRGGIVRLRATTPGSNVNINTARAPSIIKQGSQVTTQQNTASSLNALATAAAAATAVPQKIQTPTPTVKVVQASNTGQMVTTTPIKVQGVGGTTQTIRIVNPGQVGQGGNVKQIIVQKPGGAQGTATTVSGQQLYTVLKTNQGMMSNVVQGVNSSTKVGPNIIRLVTPGGGLSGMGMKASIIGNAQQSVINVPGQQGGNLVLNKPHVTYDANNKPTFVFRPGTMATRPAGGGTQYVVVTQASALRNYQGITTTMAGGGTTASTLQSGAGGNQGVKMIMVSTPGSSATGNKPVSTFGTTTLSQAGLNNLIFSTAGKQTQYMTSTGQLLTLPQGIVGSNQQISIGGKPVSIQMAASGQRFALMPTGTGGKVLQTLQTVGTAGEKKIVVLQQGSQPGQFTIASSSDMNQRVVQSTASTQDGQIDSTSGQEVNVQEADALGVSLGNFGETLTAEEAAELMGTAVDIGSGDEEMTDGTNVGETMGLKGGSTCTDIVLYDDKVKFSWYTPWLKLKGGGNVDEALEEKLPTNNETAEDQQVEEPQSIDNFSLSQAETQVIEGGPDSDQALGGGQETQEMYSITTATSMEDQSSMQISGGIENQQSTETTQRVLADQTGFVGESIDGGQQQPEFSPNRGVSEAEMIQLFEAASSGTLTTSPRSASNPGHLELNPTTLHALAQMAKQATPEPTSAVAENNHLPPGTSSYDELQQSTHRLPSHDTLQMLEDSDPLSILASSAVSALSVQNDATNSLVMAAAAARAEANHLTAETAGASALATSADTLSSLSALTSEEDRKDGWADVAYTKFNLCQVKQYYLVNEKLSTMPPDTDVSRDLEFIKKRIELQPGTAYKFRVAAINACGRGPWSETAAFKTCLPGFPGAPSAIKISKALEGALISWEPPSNNTFGDILEYSVYLAVKQTPSNLNHLDMNVKAGATSLSFVRVYCGPSNQCTVPNASLATAQIDTTTKPAIIFRIAAKNEKGYGPATQVRWLQESAYSFVKQQAASKRGAEPSSGRGYKKSKYDDTA</sequence>
<dbReference type="SUPFAM" id="SSF117281">
    <property type="entry name" value="Kelch motif"/>
    <property type="match status" value="1"/>
</dbReference>
<proteinExistence type="predicted"/>
<evidence type="ECO:0000256" key="4">
    <source>
        <dbReference type="ARBA" id="ARBA00022737"/>
    </source>
</evidence>
<dbReference type="PANTHER" id="PTHR46003">
    <property type="entry name" value="HOST CELL FACTOR"/>
    <property type="match status" value="1"/>
</dbReference>
<dbReference type="GO" id="GO:0006338">
    <property type="term" value="P:chromatin remodeling"/>
    <property type="evidence" value="ECO:0007669"/>
    <property type="project" value="TreeGrafter"/>
</dbReference>
<keyword evidence="2" id="KW-0880">Kelch repeat</keyword>
<dbReference type="GO" id="GO:0003713">
    <property type="term" value="F:transcription coactivator activity"/>
    <property type="evidence" value="ECO:0007669"/>
    <property type="project" value="TreeGrafter"/>
</dbReference>
<dbReference type="InterPro" id="IPR013783">
    <property type="entry name" value="Ig-like_fold"/>
</dbReference>